<comment type="caution">
    <text evidence="2">The sequence shown here is derived from an EMBL/GenBank/DDBJ whole genome shotgun (WGS) entry which is preliminary data.</text>
</comment>
<feature type="region of interest" description="Disordered" evidence="1">
    <location>
        <begin position="165"/>
        <end position="186"/>
    </location>
</feature>
<dbReference type="Proteomes" id="UP000534286">
    <property type="component" value="Unassembled WGS sequence"/>
</dbReference>
<evidence type="ECO:0000313" key="3">
    <source>
        <dbReference type="Proteomes" id="UP000534286"/>
    </source>
</evidence>
<gene>
    <name evidence="2" type="ORF">FHR32_007052</name>
</gene>
<dbReference type="RefSeq" id="WP_184758594.1">
    <property type="nucleotide sequence ID" value="NZ_BAABEK010000030.1"/>
</dbReference>
<evidence type="ECO:0000313" key="2">
    <source>
        <dbReference type="EMBL" id="MBB4942666.1"/>
    </source>
</evidence>
<sequence>MVLTLDALHTTKATARLITEQLGGHYVLILKGNQPLARAAARALLPGPDAEWSDTTAIDHDHGHDRTERRTIRTTEADEGLFPGARQAFRLRRDVGDLDGTWTGKEIVYGITSLPAALAERQSHPVPFIARTSEPERESTPWTIMMTSDDTAAARTVSHHSINRLRSTRCEDPRLEPRKGDSGPVT</sequence>
<dbReference type="AlphaFoldDB" id="A0A7W7S2H7"/>
<keyword evidence="3" id="KW-1185">Reference proteome</keyword>
<organism evidence="2 3">
    <name type="scientific">Streptosporangium album</name>
    <dbReference type="NCBI Taxonomy" id="47479"/>
    <lineage>
        <taxon>Bacteria</taxon>
        <taxon>Bacillati</taxon>
        <taxon>Actinomycetota</taxon>
        <taxon>Actinomycetes</taxon>
        <taxon>Streptosporangiales</taxon>
        <taxon>Streptosporangiaceae</taxon>
        <taxon>Streptosporangium</taxon>
    </lineage>
</organism>
<name>A0A7W7S2H7_9ACTN</name>
<accession>A0A7W7S2H7</accession>
<proteinExistence type="predicted"/>
<reference evidence="2 3" key="1">
    <citation type="submission" date="2020-08" db="EMBL/GenBank/DDBJ databases">
        <title>Sequencing the genomes of 1000 actinobacteria strains.</title>
        <authorList>
            <person name="Klenk H.-P."/>
        </authorList>
    </citation>
    <scope>NUCLEOTIDE SEQUENCE [LARGE SCALE GENOMIC DNA]</scope>
    <source>
        <strain evidence="2 3">DSM 43023</strain>
    </source>
</reference>
<evidence type="ECO:0000256" key="1">
    <source>
        <dbReference type="SAM" id="MobiDB-lite"/>
    </source>
</evidence>
<protein>
    <recommendedName>
        <fullName evidence="4">Transposase IS4-like domain-containing protein</fullName>
    </recommendedName>
</protein>
<feature type="compositionally biased region" description="Basic and acidic residues" evidence="1">
    <location>
        <begin position="168"/>
        <end position="186"/>
    </location>
</feature>
<dbReference type="EMBL" id="JACHJU010000003">
    <property type="protein sequence ID" value="MBB4942666.1"/>
    <property type="molecule type" value="Genomic_DNA"/>
</dbReference>
<evidence type="ECO:0008006" key="4">
    <source>
        <dbReference type="Google" id="ProtNLM"/>
    </source>
</evidence>